<accession>A0A6M7TFP3</accession>
<evidence type="ECO:0000313" key="2">
    <source>
        <dbReference type="Proteomes" id="UP000275530"/>
    </source>
</evidence>
<keyword evidence="2" id="KW-1185">Reference proteome</keyword>
<name>A0A6M7TFP3_9HYPH</name>
<protein>
    <submittedName>
        <fullName evidence="1">Uncharacterized protein</fullName>
    </submittedName>
</protein>
<dbReference type="AlphaFoldDB" id="A0A6M7TFP3"/>
<organism evidence="1 2">
    <name type="scientific">Mesorhizobium jarvisii</name>
    <dbReference type="NCBI Taxonomy" id="1777867"/>
    <lineage>
        <taxon>Bacteria</taxon>
        <taxon>Pseudomonadati</taxon>
        <taxon>Pseudomonadota</taxon>
        <taxon>Alphaproteobacteria</taxon>
        <taxon>Hyphomicrobiales</taxon>
        <taxon>Phyllobacteriaceae</taxon>
        <taxon>Mesorhizobium</taxon>
    </lineage>
</organism>
<comment type="caution">
    <text evidence="1">The sequence shown here is derived from an EMBL/GenBank/DDBJ whole genome shotgun (WGS) entry which is preliminary data.</text>
</comment>
<sequence>MVFAITLTSKKRPAGVSQTRPVLSDGDVMDYSGSAPGCQAHIQNTSGDNDDFDTLSDDDLNALNALEAEERVDNKVKRTRVKSVYRDALFRPLFQAVAELDKLRSTGGTSVTYATPSHPLFPVLHIINDHMPSSTPYKHENLTDAEERRQARFWRDYDVIVNGLRKHVVPAPWRDLSDPARLEWFHHALRSQGEVQAFTLRLSDDVEASARGQGSTAGWLSKRIARQLEGSLGRKVDRWFALEVSDHNKLHLHGELQITSDEAKAARKALRLSGGEWVSVRQHQAHTKQDPSVIWAFYSAKRWNHIRPWTSWRLAQISRPINGDWYSATKPVRSLAAELYLERHKEVIKLMKTLSP</sequence>
<proteinExistence type="predicted"/>
<gene>
    <name evidence="1" type="ORF">D3242_27240</name>
</gene>
<dbReference type="EMBL" id="QZXA01000012">
    <property type="protein sequence ID" value="RJT29974.1"/>
    <property type="molecule type" value="Genomic_DNA"/>
</dbReference>
<reference evidence="1 2" key="1">
    <citation type="submission" date="2018-09" db="EMBL/GenBank/DDBJ databases">
        <title>Mesorhizobium carmichaelinearum sp. nov. isolated from Carmichaelinea spp. root nodules in New Zealand.</title>
        <authorList>
            <person name="De Meyer S.E."/>
        </authorList>
    </citation>
    <scope>NUCLEOTIDE SEQUENCE [LARGE SCALE GENOMIC DNA]</scope>
    <source>
        <strain evidence="1 2">LMG 28313</strain>
    </source>
</reference>
<evidence type="ECO:0000313" key="1">
    <source>
        <dbReference type="EMBL" id="RJT29974.1"/>
    </source>
</evidence>
<dbReference type="Proteomes" id="UP000275530">
    <property type="component" value="Unassembled WGS sequence"/>
</dbReference>